<dbReference type="OrthoDB" id="3273960at2"/>
<name>A0A6C7E8R5_ILUCY</name>
<dbReference type="EMBL" id="AP012057">
    <property type="protein sequence ID" value="BAN00988.1"/>
    <property type="molecule type" value="Genomic_DNA"/>
</dbReference>
<dbReference type="PANTHER" id="PTHR13817">
    <property type="entry name" value="TITIN"/>
    <property type="match status" value="1"/>
</dbReference>
<evidence type="ECO:0000256" key="1">
    <source>
        <dbReference type="ARBA" id="ARBA00022737"/>
    </source>
</evidence>
<keyword evidence="4" id="KW-0812">Transmembrane</keyword>
<proteinExistence type="predicted"/>
<evidence type="ECO:0000256" key="3">
    <source>
        <dbReference type="SAM" id="MobiDB-lite"/>
    </source>
</evidence>
<protein>
    <recommendedName>
        <fullName evidence="5">Fibronectin type-III domain-containing protein</fullName>
    </recommendedName>
</protein>
<keyword evidence="4" id="KW-1133">Transmembrane helix</keyword>
<dbReference type="SMART" id="SM00060">
    <property type="entry name" value="FN3"/>
    <property type="match status" value="2"/>
</dbReference>
<evidence type="ECO:0000256" key="2">
    <source>
        <dbReference type="ARBA" id="ARBA00023295"/>
    </source>
</evidence>
<gene>
    <name evidence="6" type="ORF">YM304_06740</name>
</gene>
<keyword evidence="7" id="KW-1185">Reference proteome</keyword>
<dbReference type="InterPro" id="IPR050964">
    <property type="entry name" value="Striated_Muscle_Regulatory"/>
</dbReference>
<sequence length="737" mass="75501">MHPRGDDVSAAPTVVVDPITANVRASDAPGAPGGHDDRGAILVLVLLAGVIATLFVLPMLYYVSTVTKANSVPTDKAEAVELSEGGVWVALSHQADLYDMCTGGELPSSLGDVTTTCDVIATETLRDAAAMPFHVATVQADAAIPAEVTVPNPYANPNTAANPAAWLGTPDWASSPTAGTVWLPQLPVRAASGGGARDVSMLPGAQDPNYSSCRVFFPGTFTSPIEISGPTYFTSGVYYFTQPIVLKSGADVVVGNGAEVGCTNDPEAIAGANPLPNPLNMSGLGGTFVFGDAARIEIDDDGSDDIRFVMNQRYVSDEETGVAASSNVSIVSVNGTHAPFAAGEALGDDLSVAGVIHVPASTIGVDGDPLAADEGYVPSRLSPKPSPPSAPVVTSSVSHQRDRSGNGGPANRGRLTVFWDAPADNGSPITGYTATDSVSGRSCSPAVRPGYEIQTSCTITGLTNQSSASGLHPIVTVTASNAAGTSAPSEAFDADRIDLGGNDQVPSADVPGKPDNQAAANHSDGIAVSWDAPGDDGGSPITGYRVTATDQLLGGTLTCDAWWNETMCVLPGTGLVPGLYDIEIVALQSEGAPAVEYVGDARDIDDHLYALGAMAAPDTTPTLPPSERTAILDFTVEHNAEVTVSIAGYVSVPQGRIALSSASPADSKIALTGGVIAGEIDVDPAAVPTLDIRFDNPIAQKRIRIVSVADRDYTATSTAVVQVNKSGSMAINSWIVQ</sequence>
<dbReference type="SUPFAM" id="SSF49265">
    <property type="entry name" value="Fibronectin type III"/>
    <property type="match status" value="1"/>
</dbReference>
<dbReference type="Gene3D" id="2.60.40.10">
    <property type="entry name" value="Immunoglobulins"/>
    <property type="match status" value="2"/>
</dbReference>
<feature type="domain" description="Fibronectin type-III" evidence="5">
    <location>
        <begin position="511"/>
        <end position="591"/>
    </location>
</feature>
<evidence type="ECO:0000313" key="7">
    <source>
        <dbReference type="Proteomes" id="UP000011863"/>
    </source>
</evidence>
<organism evidence="6 7">
    <name type="scientific">Ilumatobacter coccineus (strain NBRC 103263 / KCTC 29153 / YM16-304)</name>
    <dbReference type="NCBI Taxonomy" id="1313172"/>
    <lineage>
        <taxon>Bacteria</taxon>
        <taxon>Bacillati</taxon>
        <taxon>Actinomycetota</taxon>
        <taxon>Acidimicrobiia</taxon>
        <taxon>Acidimicrobiales</taxon>
        <taxon>Ilumatobacteraceae</taxon>
        <taxon>Ilumatobacter</taxon>
    </lineage>
</organism>
<dbReference type="InterPro" id="IPR013783">
    <property type="entry name" value="Ig-like_fold"/>
</dbReference>
<keyword evidence="2" id="KW-0326">Glycosidase</keyword>
<evidence type="ECO:0000256" key="4">
    <source>
        <dbReference type="SAM" id="Phobius"/>
    </source>
</evidence>
<feature type="region of interest" description="Disordered" evidence="3">
    <location>
        <begin position="493"/>
        <end position="520"/>
    </location>
</feature>
<dbReference type="CDD" id="cd00063">
    <property type="entry name" value="FN3"/>
    <property type="match status" value="2"/>
</dbReference>
<keyword evidence="1" id="KW-0677">Repeat</keyword>
<feature type="transmembrane region" description="Helical" evidence="4">
    <location>
        <begin position="41"/>
        <end position="63"/>
    </location>
</feature>
<dbReference type="AlphaFoldDB" id="A0A6C7E8R5"/>
<dbReference type="GO" id="GO:0005975">
    <property type="term" value="P:carbohydrate metabolic process"/>
    <property type="evidence" value="ECO:0007669"/>
    <property type="project" value="UniProtKB-ARBA"/>
</dbReference>
<dbReference type="PANTHER" id="PTHR13817:SF166">
    <property type="entry name" value="NEURONAL IGCAM-RELATED"/>
    <property type="match status" value="1"/>
</dbReference>
<keyword evidence="4" id="KW-0472">Membrane</keyword>
<accession>A0A6C7E8R5</accession>
<dbReference type="KEGG" id="aym:YM304_06740"/>
<reference evidence="6 7" key="1">
    <citation type="journal article" date="2013" name="Int. J. Syst. Evol. Microbiol.">
        <title>Ilumatobacter nonamiense sp. nov. and Ilumatobacter coccineum sp. nov., isolated from seashore sand.</title>
        <authorList>
            <person name="Matsumoto A."/>
            <person name="Kasai H."/>
            <person name="Matsuo Y."/>
            <person name="Shizuri Y."/>
            <person name="Ichikawa N."/>
            <person name="Fujita N."/>
            <person name="Omura S."/>
            <person name="Takahashi Y."/>
        </authorList>
    </citation>
    <scope>NUCLEOTIDE SEQUENCE [LARGE SCALE GENOMIC DNA]</scope>
    <source>
        <strain evidence="7">NBRC 103263 / KCTC 29153 / YM16-304</strain>
    </source>
</reference>
<evidence type="ECO:0000259" key="5">
    <source>
        <dbReference type="SMART" id="SM00060"/>
    </source>
</evidence>
<feature type="region of interest" description="Disordered" evidence="3">
    <location>
        <begin position="367"/>
        <end position="414"/>
    </location>
</feature>
<feature type="domain" description="Fibronectin type-III" evidence="5">
    <location>
        <begin position="385"/>
        <end position="486"/>
    </location>
</feature>
<evidence type="ECO:0000313" key="6">
    <source>
        <dbReference type="EMBL" id="BAN00988.1"/>
    </source>
</evidence>
<dbReference type="GO" id="GO:0016798">
    <property type="term" value="F:hydrolase activity, acting on glycosyl bonds"/>
    <property type="evidence" value="ECO:0007669"/>
    <property type="project" value="UniProtKB-KW"/>
</dbReference>
<dbReference type="InterPro" id="IPR003961">
    <property type="entry name" value="FN3_dom"/>
</dbReference>
<dbReference type="InterPro" id="IPR036116">
    <property type="entry name" value="FN3_sf"/>
</dbReference>
<dbReference type="Proteomes" id="UP000011863">
    <property type="component" value="Chromosome"/>
</dbReference>
<dbReference type="RefSeq" id="WP_015440236.1">
    <property type="nucleotide sequence ID" value="NC_020520.1"/>
</dbReference>
<keyword evidence="2" id="KW-0378">Hydrolase</keyword>